<evidence type="ECO:0000259" key="5">
    <source>
        <dbReference type="PROSITE" id="PS50893"/>
    </source>
</evidence>
<dbReference type="Pfam" id="PF12399">
    <property type="entry name" value="BCA_ABC_TP_C"/>
    <property type="match status" value="1"/>
</dbReference>
<reference evidence="6 7" key="1">
    <citation type="submission" date="2017-03" db="EMBL/GenBank/DDBJ databases">
        <title>Whole genome sequences of fourteen strains of Bradyrhizobium canariense and one strain of Bradyrhizobium japonicum isolated from Lupinus (Papilionoideae: Genisteae) species in Algeria.</title>
        <authorList>
            <person name="Crovadore J."/>
            <person name="Chekireb D."/>
            <person name="Brachmann A."/>
            <person name="Chablais R."/>
            <person name="Cochard B."/>
            <person name="Lefort F."/>
        </authorList>
    </citation>
    <scope>NUCLEOTIDE SEQUENCE [LARGE SCALE GENOMIC DNA]</scope>
    <source>
        <strain evidence="6 7">UBMA197</strain>
    </source>
</reference>
<dbReference type="AlphaFoldDB" id="A0A1Y2JAN0"/>
<dbReference type="InterPro" id="IPR051120">
    <property type="entry name" value="ABC_AA/LPS_Transport"/>
</dbReference>
<sequence length="253" mass="28052">MTMLLSMQNLSKAFGGLEVVRELSFDVPERTATALIGPNGAGKTTVFNLISGVYPVTSGSIRFRGSDIVNLPSRYRIKRGIARSFQNIRLIPRLSVIDNLLIGQHVTLTRPFDVMRPFRLVRDHEWICAAKAELSAFGLGQYADEPVGLLPYGIRKRVDLIRATLSSPSVLMLDEPAAGLNASETRELHSHLDTLKERGVTLLVIEHDMQFIRSVCEKIVVLNFGCKIAEGSFDQVRTDEQVREAYLGAEQAA</sequence>
<gene>
    <name evidence="6" type="ORF">BSZ19_43315</name>
</gene>
<dbReference type="Proteomes" id="UP000193335">
    <property type="component" value="Unassembled WGS sequence"/>
</dbReference>
<proteinExistence type="predicted"/>
<comment type="caution">
    <text evidence="6">The sequence shown here is derived from an EMBL/GenBank/DDBJ whole genome shotgun (WGS) entry which is preliminary data.</text>
</comment>
<dbReference type="PANTHER" id="PTHR45772:SF9">
    <property type="entry name" value="CONSERVED COMPONENT OF ABC TRANSPORTER FOR NATURAL AMINO ACIDS"/>
    <property type="match status" value="1"/>
</dbReference>
<keyword evidence="3 6" id="KW-0067">ATP-binding</keyword>
<evidence type="ECO:0000256" key="1">
    <source>
        <dbReference type="ARBA" id="ARBA00022448"/>
    </source>
</evidence>
<accession>A0A1Y2JAN0</accession>
<name>A0A1Y2JAN0_BRAJP</name>
<dbReference type="Gene3D" id="3.40.50.300">
    <property type="entry name" value="P-loop containing nucleotide triphosphate hydrolases"/>
    <property type="match status" value="1"/>
</dbReference>
<dbReference type="RefSeq" id="WP_085404922.1">
    <property type="nucleotide sequence ID" value="NZ_NAFL01000283.1"/>
</dbReference>
<dbReference type="CDD" id="cd03219">
    <property type="entry name" value="ABC_Mj1267_LivG_branched"/>
    <property type="match status" value="1"/>
</dbReference>
<dbReference type="GO" id="GO:0005886">
    <property type="term" value="C:plasma membrane"/>
    <property type="evidence" value="ECO:0007669"/>
    <property type="project" value="TreeGrafter"/>
</dbReference>
<evidence type="ECO:0000256" key="4">
    <source>
        <dbReference type="ARBA" id="ARBA00024722"/>
    </source>
</evidence>
<evidence type="ECO:0000313" key="7">
    <source>
        <dbReference type="Proteomes" id="UP000193335"/>
    </source>
</evidence>
<dbReference type="GO" id="GO:0005524">
    <property type="term" value="F:ATP binding"/>
    <property type="evidence" value="ECO:0007669"/>
    <property type="project" value="UniProtKB-KW"/>
</dbReference>
<dbReference type="InterPro" id="IPR032823">
    <property type="entry name" value="BCA_ABC_TP_C"/>
</dbReference>
<feature type="domain" description="ABC transporter" evidence="5">
    <location>
        <begin position="5"/>
        <end position="249"/>
    </location>
</feature>
<keyword evidence="1" id="KW-0813">Transport</keyword>
<dbReference type="PANTHER" id="PTHR45772">
    <property type="entry name" value="CONSERVED COMPONENT OF ABC TRANSPORTER FOR NATURAL AMINO ACIDS-RELATED"/>
    <property type="match status" value="1"/>
</dbReference>
<dbReference type="SUPFAM" id="SSF52540">
    <property type="entry name" value="P-loop containing nucleoside triphosphate hydrolases"/>
    <property type="match status" value="1"/>
</dbReference>
<protein>
    <submittedName>
        <fullName evidence="6">ABC transporter ATP-binding protein</fullName>
    </submittedName>
</protein>
<dbReference type="PROSITE" id="PS50893">
    <property type="entry name" value="ABC_TRANSPORTER_2"/>
    <property type="match status" value="1"/>
</dbReference>
<dbReference type="GO" id="GO:0016887">
    <property type="term" value="F:ATP hydrolysis activity"/>
    <property type="evidence" value="ECO:0007669"/>
    <property type="project" value="InterPro"/>
</dbReference>
<dbReference type="InterPro" id="IPR003439">
    <property type="entry name" value="ABC_transporter-like_ATP-bd"/>
</dbReference>
<evidence type="ECO:0000256" key="2">
    <source>
        <dbReference type="ARBA" id="ARBA00022741"/>
    </source>
</evidence>
<dbReference type="EMBL" id="NAFL01000283">
    <property type="protein sequence ID" value="OSJ24084.1"/>
    <property type="molecule type" value="Genomic_DNA"/>
</dbReference>
<evidence type="ECO:0000313" key="6">
    <source>
        <dbReference type="EMBL" id="OSJ24084.1"/>
    </source>
</evidence>
<organism evidence="6 7">
    <name type="scientific">Bradyrhizobium japonicum</name>
    <dbReference type="NCBI Taxonomy" id="375"/>
    <lineage>
        <taxon>Bacteria</taxon>
        <taxon>Pseudomonadati</taxon>
        <taxon>Pseudomonadota</taxon>
        <taxon>Alphaproteobacteria</taxon>
        <taxon>Hyphomicrobiales</taxon>
        <taxon>Nitrobacteraceae</taxon>
        <taxon>Bradyrhizobium</taxon>
    </lineage>
</organism>
<keyword evidence="2" id="KW-0547">Nucleotide-binding</keyword>
<evidence type="ECO:0000256" key="3">
    <source>
        <dbReference type="ARBA" id="ARBA00022840"/>
    </source>
</evidence>
<dbReference type="InterPro" id="IPR003593">
    <property type="entry name" value="AAA+_ATPase"/>
</dbReference>
<comment type="function">
    <text evidence="4">Involved in beta-(1--&gt;2)glucan export. Transmembrane domains (TMD) form a pore in the inner membrane and the ATP-binding domain (NBD) is responsible for energy generation.</text>
</comment>
<dbReference type="InterPro" id="IPR027417">
    <property type="entry name" value="P-loop_NTPase"/>
</dbReference>
<dbReference type="SMART" id="SM00382">
    <property type="entry name" value="AAA"/>
    <property type="match status" value="1"/>
</dbReference>
<dbReference type="Pfam" id="PF00005">
    <property type="entry name" value="ABC_tran"/>
    <property type="match status" value="1"/>
</dbReference>